<dbReference type="GO" id="GO:0006508">
    <property type="term" value="P:proteolysis"/>
    <property type="evidence" value="ECO:0007669"/>
    <property type="project" value="InterPro"/>
</dbReference>
<dbReference type="GO" id="GO:0008236">
    <property type="term" value="F:serine-type peptidase activity"/>
    <property type="evidence" value="ECO:0007669"/>
    <property type="project" value="InterPro"/>
</dbReference>
<dbReference type="InterPro" id="IPR056186">
    <property type="entry name" value="PDZ_CPAF-rel"/>
</dbReference>
<dbReference type="Proteomes" id="UP000503462">
    <property type="component" value="Chromosome 3"/>
</dbReference>
<dbReference type="InterPro" id="IPR005151">
    <property type="entry name" value="Tail-specific_protease"/>
</dbReference>
<dbReference type="InterPro" id="IPR052766">
    <property type="entry name" value="S41A_metabolite_peptidase"/>
</dbReference>
<evidence type="ECO:0000313" key="5">
    <source>
        <dbReference type="Proteomes" id="UP000503462"/>
    </source>
</evidence>
<feature type="domain" description="Tail specific protease" evidence="2">
    <location>
        <begin position="377"/>
        <end position="579"/>
    </location>
</feature>
<name>A0A6H0XYK7_9PEZI</name>
<evidence type="ECO:0000259" key="3">
    <source>
        <dbReference type="Pfam" id="PF23658"/>
    </source>
</evidence>
<feature type="signal peptide" evidence="1">
    <location>
        <begin position="1"/>
        <end position="21"/>
    </location>
</feature>
<dbReference type="PANTHER" id="PTHR37049">
    <property type="entry name" value="PEPTIDASE S41 FAMILY PROTEIN"/>
    <property type="match status" value="1"/>
</dbReference>
<accession>A0A6H0XYK7</accession>
<organism evidence="4 5">
    <name type="scientific">Peltaster fructicola</name>
    <dbReference type="NCBI Taxonomy" id="286661"/>
    <lineage>
        <taxon>Eukaryota</taxon>
        <taxon>Fungi</taxon>
        <taxon>Dikarya</taxon>
        <taxon>Ascomycota</taxon>
        <taxon>Pezizomycotina</taxon>
        <taxon>Dothideomycetes</taxon>
        <taxon>Dothideomycetes incertae sedis</taxon>
        <taxon>Peltaster</taxon>
    </lineage>
</organism>
<dbReference type="OrthoDB" id="27214at2759"/>
<dbReference type="InterPro" id="IPR029045">
    <property type="entry name" value="ClpP/crotonase-like_dom_sf"/>
</dbReference>
<dbReference type="Gene3D" id="3.90.226.10">
    <property type="entry name" value="2-enoyl-CoA Hydratase, Chain A, domain 1"/>
    <property type="match status" value="1"/>
</dbReference>
<evidence type="ECO:0000256" key="1">
    <source>
        <dbReference type="SAM" id="SignalP"/>
    </source>
</evidence>
<reference evidence="4 5" key="1">
    <citation type="journal article" date="2016" name="Sci. Rep.">
        <title>Peltaster fructicola genome reveals evolution from an invasive phytopathogen to an ectophytic parasite.</title>
        <authorList>
            <person name="Xu C."/>
            <person name="Chen H."/>
            <person name="Gleason M.L."/>
            <person name="Xu J.R."/>
            <person name="Liu H."/>
            <person name="Zhang R."/>
            <person name="Sun G."/>
        </authorList>
    </citation>
    <scope>NUCLEOTIDE SEQUENCE [LARGE SCALE GENOMIC DNA]</scope>
    <source>
        <strain evidence="4 5">LNHT1506</strain>
    </source>
</reference>
<keyword evidence="1" id="KW-0732">Signal</keyword>
<proteinExistence type="predicted"/>
<evidence type="ECO:0000313" key="4">
    <source>
        <dbReference type="EMBL" id="QIW99833.1"/>
    </source>
</evidence>
<dbReference type="PANTHER" id="PTHR37049:SF4">
    <property type="entry name" value="RHODANESE DOMAIN-CONTAINING PROTEIN"/>
    <property type="match status" value="1"/>
</dbReference>
<protein>
    <submittedName>
        <fullName evidence="4">Uncharacterized protein</fullName>
    </submittedName>
</protein>
<gene>
    <name evidence="4" type="ORF">AMS68_005351</name>
</gene>
<keyword evidence="5" id="KW-1185">Reference proteome</keyword>
<feature type="domain" description="CPAF-like PDZ" evidence="3">
    <location>
        <begin position="148"/>
        <end position="271"/>
    </location>
</feature>
<dbReference type="EMBL" id="CP051141">
    <property type="protein sequence ID" value="QIW99833.1"/>
    <property type="molecule type" value="Genomic_DNA"/>
</dbReference>
<evidence type="ECO:0000259" key="2">
    <source>
        <dbReference type="Pfam" id="PF03572"/>
    </source>
</evidence>
<sequence>MLTTFVTALAAVAAFAGTATAANSLEPCALVAAQASAPNPRPYRVDAKTALACLKSVPLDTKRNPDLLKALRATVKFQSTLAYLKNPPPGALYPAVDLLGGIDDVASKLKSGYFQNEFDFQYELYGLSKSAHDFHFNLYVDITQIFRWRRSESLISVSKDSLSLPEIYALTDLAALNGSRSYTPAPVSKINGVDVETWINNYAGLDPLGHDPDTNYNAVLYNGPLANMGTSSRSIGSFAATYRPQPFDTILTFTNGTDRKIDTYVTTGSDFTGVRDGPSFFKTFCKGAGPIAPSNATSTHKANIKAIEADTADRVVKIATKSTSTRKTVAPTSTLVPFTPVSTQTAVPVNFTVYPKPLVINSDYSAAGYLPDDRKDLAVLVLPTFEPANAQSFQNAVRSLLATAQQQNRTKLIVDIRGNTGGFIYVGYDTFRQLFPTIMPFGTAVMRSFPLYQDIVSIYSDYYKSTPALAESGQGSPFNDLNFLDVNGKQFNSTQSFLGPFPSYGDNFTALERANLNKTSSTAPVDVYGFGHNTDPMPQVFKAENMVMLSDGFCGSTCAIFSEFMKSQGNVKSIVVGGRKQQGPMQSVGGSKGAQVITISSVQGAISFAKEYASSAANITLSSNLMDLVPGLLNLVARTNKGAGIRYVYEAADCRFFYTPAMLTKQSLVWNVAADIAWNGAQCVPGSAGQPSSLSGDLLSHMNDYAPAGANYTFSATDSPYPSGIANPASASGPKGTPVRAPSAGSTFLARSTYVMSASSSTSTSWSATTTAASTTSSASAAATTSTTPSNGATGLQVAGTGLTALVAVMMALF</sequence>
<dbReference type="Pfam" id="PF03572">
    <property type="entry name" value="Peptidase_S41"/>
    <property type="match status" value="1"/>
</dbReference>
<dbReference type="Pfam" id="PF23658">
    <property type="entry name" value="PDZ_CPAF_rel"/>
    <property type="match status" value="1"/>
</dbReference>
<dbReference type="SUPFAM" id="SSF52096">
    <property type="entry name" value="ClpP/crotonase"/>
    <property type="match status" value="1"/>
</dbReference>
<feature type="chain" id="PRO_5026204898" evidence="1">
    <location>
        <begin position="22"/>
        <end position="814"/>
    </location>
</feature>
<dbReference type="AlphaFoldDB" id="A0A6H0XYK7"/>